<protein>
    <recommendedName>
        <fullName evidence="2">Septum formation initiator family protein</fullName>
    </recommendedName>
</protein>
<evidence type="ECO:0000313" key="1">
    <source>
        <dbReference type="EMBL" id="SVC03656.1"/>
    </source>
</evidence>
<accession>A0A382IVK7</accession>
<sequence length="66" mass="7820">ERMRQEILRLEGEILKEEELARRSQTSIEALRNDPKTVERFAREKLGLAKVGETIFRFEEPDFEGQ</sequence>
<gene>
    <name evidence="1" type="ORF">METZ01_LOCUS256510</name>
</gene>
<dbReference type="AlphaFoldDB" id="A0A382IVK7"/>
<dbReference type="Pfam" id="PF04977">
    <property type="entry name" value="DivIC"/>
    <property type="match status" value="1"/>
</dbReference>
<reference evidence="1" key="1">
    <citation type="submission" date="2018-05" db="EMBL/GenBank/DDBJ databases">
        <authorList>
            <person name="Lanie J.A."/>
            <person name="Ng W.-L."/>
            <person name="Kazmierczak K.M."/>
            <person name="Andrzejewski T.M."/>
            <person name="Davidsen T.M."/>
            <person name="Wayne K.J."/>
            <person name="Tettelin H."/>
            <person name="Glass J.I."/>
            <person name="Rusch D."/>
            <person name="Podicherti R."/>
            <person name="Tsui H.-C.T."/>
            <person name="Winkler M.E."/>
        </authorList>
    </citation>
    <scope>NUCLEOTIDE SEQUENCE</scope>
</reference>
<evidence type="ECO:0008006" key="2">
    <source>
        <dbReference type="Google" id="ProtNLM"/>
    </source>
</evidence>
<proteinExistence type="predicted"/>
<organism evidence="1">
    <name type="scientific">marine metagenome</name>
    <dbReference type="NCBI Taxonomy" id="408172"/>
    <lineage>
        <taxon>unclassified sequences</taxon>
        <taxon>metagenomes</taxon>
        <taxon>ecological metagenomes</taxon>
    </lineage>
</organism>
<dbReference type="InterPro" id="IPR007060">
    <property type="entry name" value="FtsL/DivIC"/>
</dbReference>
<feature type="non-terminal residue" evidence="1">
    <location>
        <position position="1"/>
    </location>
</feature>
<name>A0A382IVK7_9ZZZZ</name>
<dbReference type="EMBL" id="UINC01069909">
    <property type="protein sequence ID" value="SVC03656.1"/>
    <property type="molecule type" value="Genomic_DNA"/>
</dbReference>